<dbReference type="VEuPathDB" id="CryptoDB:Cvel_14067"/>
<feature type="compositionally biased region" description="Basic and acidic residues" evidence="1">
    <location>
        <begin position="120"/>
        <end position="150"/>
    </location>
</feature>
<feature type="compositionally biased region" description="Low complexity" evidence="1">
    <location>
        <begin position="354"/>
        <end position="367"/>
    </location>
</feature>
<accession>A0A0G4IFM9</accession>
<feature type="compositionally biased region" description="Polar residues" evidence="1">
    <location>
        <begin position="22"/>
        <end position="37"/>
    </location>
</feature>
<feature type="compositionally biased region" description="Polar residues" evidence="1">
    <location>
        <begin position="306"/>
        <end position="322"/>
    </location>
</feature>
<feature type="region of interest" description="Disordered" evidence="1">
    <location>
        <begin position="83"/>
        <end position="450"/>
    </location>
</feature>
<evidence type="ECO:0000313" key="2">
    <source>
        <dbReference type="EMBL" id="CEM56073.1"/>
    </source>
</evidence>
<feature type="compositionally biased region" description="Basic and acidic residues" evidence="1">
    <location>
        <begin position="205"/>
        <end position="218"/>
    </location>
</feature>
<feature type="compositionally biased region" description="Polar residues" evidence="1">
    <location>
        <begin position="161"/>
        <end position="171"/>
    </location>
</feature>
<feature type="compositionally biased region" description="Polar residues" evidence="1">
    <location>
        <begin position="43"/>
        <end position="66"/>
    </location>
</feature>
<proteinExistence type="predicted"/>
<feature type="compositionally biased region" description="Basic and acidic residues" evidence="1">
    <location>
        <begin position="326"/>
        <end position="339"/>
    </location>
</feature>
<gene>
    <name evidence="2" type="ORF">Cvel_14067</name>
</gene>
<dbReference type="AlphaFoldDB" id="A0A0G4IFM9"/>
<sequence length="450" mass="48304">MAHYRNSQYASREGDQYIYGQLLNSLSGRQSPPSSVSPMHPNTLKSPGGQSVKQNQQHTSSRGFLSTQDDSLLWPYLNQLSELLGNASPSPSSPPLGTSPLPMSPSHHPLTICPEQAAPEEGHREAGGLSKKNESTSEESAAEREKEQDRTPNLQEPEPPNVSTASKQDSVQTEKEGTEENKKQQPQEEDPPTDPQSSSVQSAAKSEKDDMVRTDGQQRDSAAASASSHSPVDAKGEEEKKEGQKETSTDSSTAIGAPVPLSAVLSPSSLLPSHGGPMNVSGMSAVSVPSRVPPSEGGEAAAVLLSHSTAETVQPLAQTQYASPLRPEKPEEEMHKGEKSEEENAEKEDPSSLPKSPQAACQSPQQPGEGGTEAGTQMVNESIRADPQTRFETEEVGEMKQSKEKGEEEKEKTDRSRQQKGERKAYATRRGENSVLSSGGTSLHSLQSRR</sequence>
<name>A0A0G4IFM9_9ALVE</name>
<feature type="compositionally biased region" description="Polar residues" evidence="1">
    <location>
        <begin position="434"/>
        <end position="450"/>
    </location>
</feature>
<feature type="region of interest" description="Disordered" evidence="1">
    <location>
        <begin position="21"/>
        <end position="66"/>
    </location>
</feature>
<feature type="compositionally biased region" description="Low complexity" evidence="1">
    <location>
        <begin position="95"/>
        <end position="110"/>
    </location>
</feature>
<dbReference type="EMBL" id="CDMZ01005939">
    <property type="protein sequence ID" value="CEM56073.1"/>
    <property type="molecule type" value="Genomic_DNA"/>
</dbReference>
<feature type="compositionally biased region" description="Basic and acidic residues" evidence="1">
    <location>
        <begin position="383"/>
        <end position="432"/>
    </location>
</feature>
<feature type="compositionally biased region" description="Basic and acidic residues" evidence="1">
    <location>
        <begin position="232"/>
        <end position="248"/>
    </location>
</feature>
<reference evidence="2" key="1">
    <citation type="submission" date="2014-11" db="EMBL/GenBank/DDBJ databases">
        <authorList>
            <person name="Otto D Thomas"/>
            <person name="Naeem Raeece"/>
        </authorList>
    </citation>
    <scope>NUCLEOTIDE SEQUENCE</scope>
</reference>
<evidence type="ECO:0000256" key="1">
    <source>
        <dbReference type="SAM" id="MobiDB-lite"/>
    </source>
</evidence>
<feature type="compositionally biased region" description="Low complexity" evidence="1">
    <location>
        <begin position="257"/>
        <end position="273"/>
    </location>
</feature>
<feature type="compositionally biased region" description="Basic and acidic residues" evidence="1">
    <location>
        <begin position="172"/>
        <end position="186"/>
    </location>
</feature>
<protein>
    <submittedName>
        <fullName evidence="2">Uncharacterized protein</fullName>
    </submittedName>
</protein>
<organism evidence="2">
    <name type="scientific">Chromera velia CCMP2878</name>
    <dbReference type="NCBI Taxonomy" id="1169474"/>
    <lineage>
        <taxon>Eukaryota</taxon>
        <taxon>Sar</taxon>
        <taxon>Alveolata</taxon>
        <taxon>Colpodellida</taxon>
        <taxon>Chromeraceae</taxon>
        <taxon>Chromera</taxon>
    </lineage>
</organism>
<feature type="compositionally biased region" description="Low complexity" evidence="1">
    <location>
        <begin position="286"/>
        <end position="295"/>
    </location>
</feature>